<protein>
    <recommendedName>
        <fullName evidence="4">Tubulin--tyrosine ligase-like protein 5</fullName>
    </recommendedName>
</protein>
<name>A0A9W7G436_9STRA</name>
<dbReference type="EMBL" id="BRYA01000755">
    <property type="protein sequence ID" value="GMI31736.1"/>
    <property type="molecule type" value="Genomic_DNA"/>
</dbReference>
<dbReference type="GO" id="GO:0015631">
    <property type="term" value="F:tubulin binding"/>
    <property type="evidence" value="ECO:0007669"/>
    <property type="project" value="TreeGrafter"/>
</dbReference>
<keyword evidence="1" id="KW-0436">Ligase</keyword>
<dbReference type="OrthoDB" id="202825at2759"/>
<feature type="compositionally biased region" description="Gly residues" evidence="6">
    <location>
        <begin position="841"/>
        <end position="855"/>
    </location>
</feature>
<dbReference type="Gene3D" id="3.30.470.20">
    <property type="entry name" value="ATP-grasp fold, B domain"/>
    <property type="match status" value="1"/>
</dbReference>
<accession>A0A9W7G436</accession>
<keyword evidence="8" id="KW-1185">Reference proteome</keyword>
<dbReference type="GO" id="GO:0005524">
    <property type="term" value="F:ATP binding"/>
    <property type="evidence" value="ECO:0007669"/>
    <property type="project" value="UniProtKB-KW"/>
</dbReference>
<feature type="compositionally biased region" description="Low complexity" evidence="6">
    <location>
        <begin position="783"/>
        <end position="801"/>
    </location>
</feature>
<feature type="compositionally biased region" description="Gly residues" evidence="6">
    <location>
        <begin position="651"/>
        <end position="664"/>
    </location>
</feature>
<feature type="compositionally biased region" description="Acidic residues" evidence="6">
    <location>
        <begin position="81"/>
        <end position="99"/>
    </location>
</feature>
<gene>
    <name evidence="7" type="ORF">TrCOL_g8320</name>
</gene>
<evidence type="ECO:0000256" key="4">
    <source>
        <dbReference type="ARBA" id="ARBA00041448"/>
    </source>
</evidence>
<dbReference type="PANTHER" id="PTHR12241:SF145">
    <property type="entry name" value="TUBULIN POLYGLUTAMYLASE TTLL5"/>
    <property type="match status" value="1"/>
</dbReference>
<proteinExistence type="predicted"/>
<reference evidence="8" key="1">
    <citation type="journal article" date="2023" name="Commun. Biol.">
        <title>Genome analysis of Parmales, the sister group of diatoms, reveals the evolutionary specialization of diatoms from phago-mixotrophs to photoautotrophs.</title>
        <authorList>
            <person name="Ban H."/>
            <person name="Sato S."/>
            <person name="Yoshikawa S."/>
            <person name="Yamada K."/>
            <person name="Nakamura Y."/>
            <person name="Ichinomiya M."/>
            <person name="Sato N."/>
            <person name="Blanc-Mathieu R."/>
            <person name="Endo H."/>
            <person name="Kuwata A."/>
            <person name="Ogata H."/>
        </authorList>
    </citation>
    <scope>NUCLEOTIDE SEQUENCE [LARGE SCALE GENOMIC DNA]</scope>
</reference>
<dbReference type="PROSITE" id="PS51221">
    <property type="entry name" value="TTL"/>
    <property type="match status" value="1"/>
</dbReference>
<sequence>MTKTGNESLGSQVESGAGAAIKEGGVSDDNKIVSKTPPEVSGSVASGSALTLIRERKLVEDGHGIPPRVPSPIKSLGVDDNATEDGGGSEDGDEPDLDPLEPVRGEVRCVPSLFPHRVPGIYFDYPELLRDLGIVRDEQGAGADFYVEELGNRKIFYKCNWERNCIKNAFTRAGFRRKISGVQWNCAWSKHLSTEGFENLNRFQKVNHFPGSWCIGRKDRLMRCIGRAKRAAGKMPNVPQDAFDIVPGGWILPTEYDSFMRNVSQERNPVYILKPSASACGRGIRLIHKNNMNTVPTEKPCIVQEYLKDPYLINGKKFDLRIYVLVTSFDPLRAYVFQEGLCRFSTHNYSMKKLNSRFAHLTNYSVNKKSKHFVAPTSDNNSDMEGSKWSLTALWRYLMQAEGKGTVKKCQNEVKRLITKTLIAAEGEIAPLVHRHLKSPGCCYELFGFDVFLDKALRPWLIEVNISPSLMGSSPLDQKIKGTLMADVFHLIGNVPYDEKAIKSDNLKEKLMRRAGTYRSKTTSKRSNQDLWRLNPTHPGTVNLHDLSDEDWEVIFDAEDEYSRKGHFTRLFPSEENVDLLNYFQSPRFNNCMMMAWLQHGRQSYVKNAHILAEGDDAEKVFDSLAKVAERSNRGRKGGGPKARPHFDLRGGVGGARDAGGAGRRGSKLTQGEVAPPIVFVPGYNCAAARCPLPSLEADVSSTWLIPLGSRSDEQIKNEREALKECVSGPAAEDGEEEASTASGISNTSGGSSGGGSNAENNKDGKNVAVKKKAVKEVGGRGRSSNSGRVSETRQSVSARSSVRRGGGGSGEEGVDKGGPGRRKGGNKKPSSSQGFREAKGGGGGVGGGGLGGGGGRRRDPRKSRGMKEYKYKIDPTKEGQDSDYQDIFSEAKRLIAEQLADVGAGGKELQKCLPKVPGSANNLLGLENTLFAAQKAFDFEQALAKQNGGNRQRG</sequence>
<comment type="catalytic activity">
    <reaction evidence="5">
        <text>L-glutamyl-[protein] + L-glutamate + ATP = gamma-L-glutamyl-L-glutamyl-[protein] + ADP + phosphate + H(+)</text>
        <dbReference type="Rhea" id="RHEA:60144"/>
        <dbReference type="Rhea" id="RHEA-COMP:10208"/>
        <dbReference type="Rhea" id="RHEA-COMP:15517"/>
        <dbReference type="ChEBI" id="CHEBI:15378"/>
        <dbReference type="ChEBI" id="CHEBI:29973"/>
        <dbReference type="ChEBI" id="CHEBI:29985"/>
        <dbReference type="ChEBI" id="CHEBI:30616"/>
        <dbReference type="ChEBI" id="CHEBI:43474"/>
        <dbReference type="ChEBI" id="CHEBI:143622"/>
        <dbReference type="ChEBI" id="CHEBI:456216"/>
    </reaction>
    <physiologicalReaction direction="left-to-right" evidence="5">
        <dbReference type="Rhea" id="RHEA:60145"/>
    </physiologicalReaction>
</comment>
<feature type="compositionally biased region" description="Low complexity" evidence="6">
    <location>
        <begin position="740"/>
        <end position="750"/>
    </location>
</feature>
<evidence type="ECO:0000256" key="5">
    <source>
        <dbReference type="ARBA" id="ARBA00049274"/>
    </source>
</evidence>
<dbReference type="PANTHER" id="PTHR12241">
    <property type="entry name" value="TUBULIN POLYGLUTAMYLASE"/>
    <property type="match status" value="1"/>
</dbReference>
<feature type="region of interest" description="Disordered" evidence="6">
    <location>
        <begin position="724"/>
        <end position="871"/>
    </location>
</feature>
<dbReference type="GO" id="GO:0070740">
    <property type="term" value="F:tubulin-glutamic acid ligase activity"/>
    <property type="evidence" value="ECO:0007669"/>
    <property type="project" value="TreeGrafter"/>
</dbReference>
<comment type="caution">
    <text evidence="7">The sequence shown here is derived from an EMBL/GenBank/DDBJ whole genome shotgun (WGS) entry which is preliminary data.</text>
</comment>
<feature type="region of interest" description="Disordered" evidence="6">
    <location>
        <begin position="1"/>
        <end position="47"/>
    </location>
</feature>
<feature type="region of interest" description="Disordered" evidence="6">
    <location>
        <begin position="632"/>
        <end position="670"/>
    </location>
</feature>
<evidence type="ECO:0000256" key="3">
    <source>
        <dbReference type="ARBA" id="ARBA00022840"/>
    </source>
</evidence>
<dbReference type="Proteomes" id="UP001165065">
    <property type="component" value="Unassembled WGS sequence"/>
</dbReference>
<evidence type="ECO:0000256" key="2">
    <source>
        <dbReference type="ARBA" id="ARBA00022741"/>
    </source>
</evidence>
<dbReference type="InterPro" id="IPR004344">
    <property type="entry name" value="TTL/TTLL_fam"/>
</dbReference>
<evidence type="ECO:0000256" key="6">
    <source>
        <dbReference type="SAM" id="MobiDB-lite"/>
    </source>
</evidence>
<dbReference type="GO" id="GO:0036064">
    <property type="term" value="C:ciliary basal body"/>
    <property type="evidence" value="ECO:0007669"/>
    <property type="project" value="TreeGrafter"/>
</dbReference>
<dbReference type="Pfam" id="PF03133">
    <property type="entry name" value="TTL"/>
    <property type="match status" value="1"/>
</dbReference>
<feature type="region of interest" description="Disordered" evidence="6">
    <location>
        <begin position="60"/>
        <end position="102"/>
    </location>
</feature>
<dbReference type="AlphaFoldDB" id="A0A9W7G436"/>
<dbReference type="GO" id="GO:0000226">
    <property type="term" value="P:microtubule cytoskeleton organization"/>
    <property type="evidence" value="ECO:0007669"/>
    <property type="project" value="TreeGrafter"/>
</dbReference>
<keyword evidence="3" id="KW-0067">ATP-binding</keyword>
<organism evidence="7 8">
    <name type="scientific">Triparma columacea</name>
    <dbReference type="NCBI Taxonomy" id="722753"/>
    <lineage>
        <taxon>Eukaryota</taxon>
        <taxon>Sar</taxon>
        <taxon>Stramenopiles</taxon>
        <taxon>Ochrophyta</taxon>
        <taxon>Bolidophyceae</taxon>
        <taxon>Parmales</taxon>
        <taxon>Triparmaceae</taxon>
        <taxon>Triparma</taxon>
    </lineage>
</organism>
<evidence type="ECO:0000256" key="1">
    <source>
        <dbReference type="ARBA" id="ARBA00022598"/>
    </source>
</evidence>
<evidence type="ECO:0000313" key="7">
    <source>
        <dbReference type="EMBL" id="GMI31736.1"/>
    </source>
</evidence>
<keyword evidence="2" id="KW-0547">Nucleotide-binding</keyword>
<feature type="compositionally biased region" description="Polar residues" evidence="6">
    <location>
        <begin position="1"/>
        <end position="14"/>
    </location>
</feature>
<evidence type="ECO:0000313" key="8">
    <source>
        <dbReference type="Proteomes" id="UP001165065"/>
    </source>
</evidence>
<dbReference type="SUPFAM" id="SSF56059">
    <property type="entry name" value="Glutathione synthetase ATP-binding domain-like"/>
    <property type="match status" value="1"/>
</dbReference>